<keyword evidence="1" id="KW-0175">Coiled coil</keyword>
<feature type="coiled-coil region" evidence="1">
    <location>
        <begin position="370"/>
        <end position="404"/>
    </location>
</feature>
<dbReference type="GO" id="GO:0000150">
    <property type="term" value="F:DNA strand exchange activity"/>
    <property type="evidence" value="ECO:0007669"/>
    <property type="project" value="InterPro"/>
</dbReference>
<dbReference type="Gene3D" id="3.40.50.1390">
    <property type="entry name" value="Resolvase, N-terminal catalytic domain"/>
    <property type="match status" value="1"/>
</dbReference>
<dbReference type="PANTHER" id="PTHR30461">
    <property type="entry name" value="DNA-INVERTASE FROM LAMBDOID PROPHAGE"/>
    <property type="match status" value="1"/>
</dbReference>
<dbReference type="InterPro" id="IPR011109">
    <property type="entry name" value="DNA_bind_recombinase_dom"/>
</dbReference>
<name>A0A1E5LER8_9BACI</name>
<dbReference type="OrthoDB" id="9811097at2"/>
<dbReference type="AlphaFoldDB" id="A0A1E5LER8"/>
<dbReference type="Gene3D" id="3.90.1750.20">
    <property type="entry name" value="Putative Large Serine Recombinase, Chain B, Domain 2"/>
    <property type="match status" value="1"/>
</dbReference>
<gene>
    <name evidence="3" type="ORF">BFG57_15275</name>
</gene>
<dbReference type="InterPro" id="IPR038109">
    <property type="entry name" value="DNA_bind_recomb_sf"/>
</dbReference>
<dbReference type="Pfam" id="PF00239">
    <property type="entry name" value="Resolvase"/>
    <property type="match status" value="1"/>
</dbReference>
<accession>A0A1E5LER8</accession>
<dbReference type="PANTHER" id="PTHR30461:SF23">
    <property type="entry name" value="DNA RECOMBINASE-RELATED"/>
    <property type="match status" value="1"/>
</dbReference>
<evidence type="ECO:0000313" key="3">
    <source>
        <dbReference type="EMBL" id="OEH92571.1"/>
    </source>
</evidence>
<dbReference type="InterPro" id="IPR036162">
    <property type="entry name" value="Resolvase-like_N_sf"/>
</dbReference>
<dbReference type="InterPro" id="IPR050639">
    <property type="entry name" value="SSR_resolvase"/>
</dbReference>
<dbReference type="Pfam" id="PF07508">
    <property type="entry name" value="Recombinase"/>
    <property type="match status" value="1"/>
</dbReference>
<dbReference type="CDD" id="cd00338">
    <property type="entry name" value="Ser_Recombinase"/>
    <property type="match status" value="1"/>
</dbReference>
<organism evidence="3 4">
    <name type="scientific">Bacillus solimangrovi</name>
    <dbReference type="NCBI Taxonomy" id="1305675"/>
    <lineage>
        <taxon>Bacteria</taxon>
        <taxon>Bacillati</taxon>
        <taxon>Bacillota</taxon>
        <taxon>Bacilli</taxon>
        <taxon>Bacillales</taxon>
        <taxon>Bacillaceae</taxon>
        <taxon>Bacillus</taxon>
    </lineage>
</organism>
<proteinExistence type="predicted"/>
<feature type="domain" description="Recombinase" evidence="2">
    <location>
        <begin position="166"/>
        <end position="285"/>
    </location>
</feature>
<reference evidence="3 4" key="1">
    <citation type="submission" date="2016-08" db="EMBL/GenBank/DDBJ databases">
        <title>Genome of Bacillus solimangrovi GH2-4.</title>
        <authorList>
            <person name="Lim S."/>
            <person name="Kim B.-C."/>
        </authorList>
    </citation>
    <scope>NUCLEOTIDE SEQUENCE [LARGE SCALE GENOMIC DNA]</scope>
    <source>
        <strain evidence="3 4">GH2-4</strain>
    </source>
</reference>
<dbReference type="PROSITE" id="PS51737">
    <property type="entry name" value="RECOMBINASE_DNA_BIND"/>
    <property type="match status" value="1"/>
</dbReference>
<dbReference type="Proteomes" id="UP000095209">
    <property type="component" value="Unassembled WGS sequence"/>
</dbReference>
<dbReference type="InterPro" id="IPR006119">
    <property type="entry name" value="Resolv_N"/>
</dbReference>
<dbReference type="SMART" id="SM00857">
    <property type="entry name" value="Resolvase"/>
    <property type="match status" value="1"/>
</dbReference>
<sequence length="521" mass="60661">MPLSKVLKPGMKAVFYGRHSTDKQEMMMQRNSVENLVQKYGCKITNEYLDSGVSATKTNIAQRKALSKLLNAADNQQFDFVAIYSSDRLARNPIEHQQIRMTMRLYGIPIIESRSERLYDTEEDELIVQLLYDGLSKFEADNIKTRTRDGLISRAKHGHWTGGKAPYGYRYDKQKHRFITFPEELVIVKEIYDLYMKAEGFNSIAKQLPKESNHGKQWTKDKVKAIVTNPFYAGYISWGKRKPNAKGTFIDRESWILIKSSYIEPVIAEEQWEHCWQLYMNKRNRKITPKHFKTSFLLKGLVLCKHCQKPLQTKDQRTSGSNGKKYGSKIYKCSSCSVRVDADELHENVLTQVLNDIRLSNPEKIQQGVVNSINRDILKLEDDIKGLESALGNYEVQANQLHNELQQRMKADISERSKKLMDVITIYRVNLNNRIELTKHLIKEKMKEITELKQNQLNSQSLQLALNSALQDQDNLENSDIRRLLVQLVEKIEINKEQKVSYTLRNDLKRKEITNQMEFLF</sequence>
<evidence type="ECO:0000313" key="4">
    <source>
        <dbReference type="Proteomes" id="UP000095209"/>
    </source>
</evidence>
<keyword evidence="4" id="KW-1185">Reference proteome</keyword>
<dbReference type="EMBL" id="MJEH01000025">
    <property type="protein sequence ID" value="OEH92571.1"/>
    <property type="molecule type" value="Genomic_DNA"/>
</dbReference>
<dbReference type="RefSeq" id="WP_069717425.1">
    <property type="nucleotide sequence ID" value="NZ_MJEH01000025.1"/>
</dbReference>
<dbReference type="STRING" id="1305675.BFG57_15275"/>
<dbReference type="SUPFAM" id="SSF53041">
    <property type="entry name" value="Resolvase-like"/>
    <property type="match status" value="1"/>
</dbReference>
<evidence type="ECO:0000256" key="1">
    <source>
        <dbReference type="SAM" id="Coils"/>
    </source>
</evidence>
<comment type="caution">
    <text evidence="3">The sequence shown here is derived from an EMBL/GenBank/DDBJ whole genome shotgun (WGS) entry which is preliminary data.</text>
</comment>
<protein>
    <submittedName>
        <fullName evidence="3">Cassette chromosome recombinase B</fullName>
    </submittedName>
</protein>
<evidence type="ECO:0000259" key="2">
    <source>
        <dbReference type="PROSITE" id="PS51737"/>
    </source>
</evidence>
<dbReference type="GO" id="GO:0003677">
    <property type="term" value="F:DNA binding"/>
    <property type="evidence" value="ECO:0007669"/>
    <property type="project" value="InterPro"/>
</dbReference>